<keyword evidence="2" id="KW-1185">Reference proteome</keyword>
<comment type="caution">
    <text evidence="1">The sequence shown here is derived from an EMBL/GenBank/DDBJ whole genome shotgun (WGS) entry which is preliminary data.</text>
</comment>
<dbReference type="AlphaFoldDB" id="A0A3M7T4H2"/>
<reference evidence="1 2" key="1">
    <citation type="journal article" date="2018" name="Sci. Rep.">
        <title>Genomic signatures of local adaptation to the degree of environmental predictability in rotifers.</title>
        <authorList>
            <person name="Franch-Gras L."/>
            <person name="Hahn C."/>
            <person name="Garcia-Roger E.M."/>
            <person name="Carmona M.J."/>
            <person name="Serra M."/>
            <person name="Gomez A."/>
        </authorList>
    </citation>
    <scope>NUCLEOTIDE SEQUENCE [LARGE SCALE GENOMIC DNA]</scope>
    <source>
        <strain evidence="1">HYR1</strain>
    </source>
</reference>
<evidence type="ECO:0000313" key="2">
    <source>
        <dbReference type="Proteomes" id="UP000276133"/>
    </source>
</evidence>
<proteinExistence type="predicted"/>
<organism evidence="1 2">
    <name type="scientific">Brachionus plicatilis</name>
    <name type="common">Marine rotifer</name>
    <name type="synonym">Brachionus muelleri</name>
    <dbReference type="NCBI Taxonomy" id="10195"/>
    <lineage>
        <taxon>Eukaryota</taxon>
        <taxon>Metazoa</taxon>
        <taxon>Spiralia</taxon>
        <taxon>Gnathifera</taxon>
        <taxon>Rotifera</taxon>
        <taxon>Eurotatoria</taxon>
        <taxon>Monogononta</taxon>
        <taxon>Pseudotrocha</taxon>
        <taxon>Ploima</taxon>
        <taxon>Brachionidae</taxon>
        <taxon>Brachionus</taxon>
    </lineage>
</organism>
<dbReference type="Proteomes" id="UP000276133">
    <property type="component" value="Unassembled WGS sequence"/>
</dbReference>
<protein>
    <submittedName>
        <fullName evidence="1">Uncharacterized protein</fullName>
    </submittedName>
</protein>
<name>A0A3M7T4H2_BRAPC</name>
<accession>A0A3M7T4H2</accession>
<gene>
    <name evidence="1" type="ORF">BpHYR1_002938</name>
</gene>
<sequence length="203" mass="23608">MTFRNPICIYKLKANKKILIFIMWNTTRAAPNGLRLLLSPVTVCCGQRSLQITMEQLFNIHKKTQCLTISTSVSIRELTLYFINKLSLVQFLTNSKYWIVDKNLSKNVNSLKKIYLNIKKKWIEAIRINTNDVIKIGQQFSCFQLKNSSSKKLLKKNITTTVDLRSYPECYLLKVKHLKENEISSTVAHEVLTNVKSRFEDED</sequence>
<dbReference type="EMBL" id="REGN01000302">
    <property type="protein sequence ID" value="RNA42891.1"/>
    <property type="molecule type" value="Genomic_DNA"/>
</dbReference>
<evidence type="ECO:0000313" key="1">
    <source>
        <dbReference type="EMBL" id="RNA42891.1"/>
    </source>
</evidence>